<comment type="caution">
    <text evidence="2">The sequence shown here is derived from an EMBL/GenBank/DDBJ whole genome shotgun (WGS) entry which is preliminary data.</text>
</comment>
<evidence type="ECO:0000313" key="2">
    <source>
        <dbReference type="EMBL" id="KAL2266429.1"/>
    </source>
</evidence>
<dbReference type="Proteomes" id="UP001600064">
    <property type="component" value="Unassembled WGS sequence"/>
</dbReference>
<feature type="compositionally biased region" description="Basic and acidic residues" evidence="1">
    <location>
        <begin position="101"/>
        <end position="112"/>
    </location>
</feature>
<reference evidence="2 3" key="1">
    <citation type="journal article" date="2024" name="Commun. Biol.">
        <title>Comparative genomic analysis of thermophilic fungi reveals convergent evolutionary adaptations and gene losses.</title>
        <authorList>
            <person name="Steindorff A.S."/>
            <person name="Aguilar-Pontes M.V."/>
            <person name="Robinson A.J."/>
            <person name="Andreopoulos B."/>
            <person name="LaButti K."/>
            <person name="Kuo A."/>
            <person name="Mondo S."/>
            <person name="Riley R."/>
            <person name="Otillar R."/>
            <person name="Haridas S."/>
            <person name="Lipzen A."/>
            <person name="Grimwood J."/>
            <person name="Schmutz J."/>
            <person name="Clum A."/>
            <person name="Reid I.D."/>
            <person name="Moisan M.C."/>
            <person name="Butler G."/>
            <person name="Nguyen T.T.M."/>
            <person name="Dewar K."/>
            <person name="Conant G."/>
            <person name="Drula E."/>
            <person name="Henrissat B."/>
            <person name="Hansel C."/>
            <person name="Singer S."/>
            <person name="Hutchinson M.I."/>
            <person name="de Vries R.P."/>
            <person name="Natvig D.O."/>
            <person name="Powell A.J."/>
            <person name="Tsang A."/>
            <person name="Grigoriev I.V."/>
        </authorList>
    </citation>
    <scope>NUCLEOTIDE SEQUENCE [LARGE SCALE GENOMIC DNA]</scope>
    <source>
        <strain evidence="2 3">ATCC 22073</strain>
    </source>
</reference>
<gene>
    <name evidence="2" type="ORF">VTJ83DRAFT_5781</name>
</gene>
<accession>A0ABR4DA19</accession>
<feature type="compositionally biased region" description="Gly residues" evidence="1">
    <location>
        <begin position="78"/>
        <end position="88"/>
    </location>
</feature>
<dbReference type="GeneID" id="98127063"/>
<evidence type="ECO:0000313" key="3">
    <source>
        <dbReference type="Proteomes" id="UP001600064"/>
    </source>
</evidence>
<proteinExistence type="predicted"/>
<sequence>MSQATSLFSGSNLGSLPRCTTVTVTAHSVSQPSMGLFGVWHMHNRVRACCRSASAEPPLTRSADEWSCCIRSVDPPGSGSGGGSGSGSGQWPATAASRCTRGLDRVRRRDSPSSRPNTRGGSQPRGVGGCAGLRPVSSPRATLRSPRP</sequence>
<protein>
    <submittedName>
        <fullName evidence="2">Uncharacterized protein</fullName>
    </submittedName>
</protein>
<dbReference type="RefSeq" id="XP_070865156.1">
    <property type="nucleotide sequence ID" value="XM_071012419.1"/>
</dbReference>
<dbReference type="EMBL" id="JAZGUE010000005">
    <property type="protein sequence ID" value="KAL2266429.1"/>
    <property type="molecule type" value="Genomic_DNA"/>
</dbReference>
<name>A0ABR4DA19_9PEZI</name>
<keyword evidence="3" id="KW-1185">Reference proteome</keyword>
<evidence type="ECO:0000256" key="1">
    <source>
        <dbReference type="SAM" id="MobiDB-lite"/>
    </source>
</evidence>
<organism evidence="2 3">
    <name type="scientific">Remersonia thermophila</name>
    <dbReference type="NCBI Taxonomy" id="72144"/>
    <lineage>
        <taxon>Eukaryota</taxon>
        <taxon>Fungi</taxon>
        <taxon>Dikarya</taxon>
        <taxon>Ascomycota</taxon>
        <taxon>Pezizomycotina</taxon>
        <taxon>Sordariomycetes</taxon>
        <taxon>Sordariomycetidae</taxon>
        <taxon>Sordariales</taxon>
        <taxon>Sordariales incertae sedis</taxon>
        <taxon>Remersonia</taxon>
    </lineage>
</organism>
<feature type="region of interest" description="Disordered" evidence="1">
    <location>
        <begin position="74"/>
        <end position="148"/>
    </location>
</feature>